<dbReference type="GO" id="GO:0071978">
    <property type="term" value="P:bacterial-type flagellum-dependent swarming motility"/>
    <property type="evidence" value="ECO:0007669"/>
    <property type="project" value="TreeGrafter"/>
</dbReference>
<evidence type="ECO:0000259" key="3">
    <source>
        <dbReference type="Pfam" id="PF01052"/>
    </source>
</evidence>
<evidence type="ECO:0000256" key="2">
    <source>
        <dbReference type="SAM" id="MobiDB-lite"/>
    </source>
</evidence>
<accession>A0A956SG28</accession>
<evidence type="ECO:0000313" key="4">
    <source>
        <dbReference type="EMBL" id="MCA9758119.1"/>
    </source>
</evidence>
<comment type="caution">
    <text evidence="4">The sequence shown here is derived from an EMBL/GenBank/DDBJ whole genome shotgun (WGS) entry which is preliminary data.</text>
</comment>
<reference evidence="4" key="2">
    <citation type="journal article" date="2021" name="Microbiome">
        <title>Successional dynamics and alternative stable states in a saline activated sludge microbial community over 9 years.</title>
        <authorList>
            <person name="Wang Y."/>
            <person name="Ye J."/>
            <person name="Ju F."/>
            <person name="Liu L."/>
            <person name="Boyd J.A."/>
            <person name="Deng Y."/>
            <person name="Parks D.H."/>
            <person name="Jiang X."/>
            <person name="Yin X."/>
            <person name="Woodcroft B.J."/>
            <person name="Tyson G.W."/>
            <person name="Hugenholtz P."/>
            <person name="Polz M.F."/>
            <person name="Zhang T."/>
        </authorList>
    </citation>
    <scope>NUCLEOTIDE SEQUENCE</scope>
    <source>
        <strain evidence="4">HKST-UBA02</strain>
    </source>
</reference>
<sequence>MTLTETGFRAIPDERTRTAHTMAWSTYGFEDAPELTREEVRAQREIARLLPDAGARQQLRQALGLCLSRFRKEGSDGLTVASVDDFAYVRSHGSAASESWSAGNHPVHVRIDLGRKDLFAIVEVPLASARSIIGQVVDVSPDRLGASDLLSNVEQGILAFFAERIATGVTERVPFFAPLLPVTIRDIACSNAEIDWGRDGASGWYSVAVVVQVAGLSLPFRLLLPWAALERVRRDGEMSDLGESRRRRRLDQIGRTLGDCPVNLTAALGRAEIRRGDLDQLEPTDILLFEARDFGWEDGRFSNHLSLVHTEDGVARIETEVIEDDGVLQLRVQSLLAGSSAWTEEELEVRDDRESKDGSALPGGDAESTQPHGVEAVGGGSPAGRAAAEDTKVQLRIELGRMRLTIRELAQLSPGAILEMRRDPTAPVSLVVDDRVIGTGDLVRIEGELGVRIASLV</sequence>
<dbReference type="Pfam" id="PF01052">
    <property type="entry name" value="FliMN_C"/>
    <property type="match status" value="1"/>
</dbReference>
<dbReference type="PANTHER" id="PTHR30034:SF6">
    <property type="entry name" value="YOP PROTEINS TRANSLOCATION PROTEIN Q"/>
    <property type="match status" value="1"/>
</dbReference>
<keyword evidence="4" id="KW-0282">Flagellum</keyword>
<name>A0A956SG28_UNCEI</name>
<dbReference type="PRINTS" id="PR00956">
    <property type="entry name" value="FLGMOTORFLIN"/>
</dbReference>
<evidence type="ECO:0000313" key="5">
    <source>
        <dbReference type="Proteomes" id="UP000739538"/>
    </source>
</evidence>
<dbReference type="Gene3D" id="2.30.330.10">
    <property type="entry name" value="SpoA-like"/>
    <property type="match status" value="1"/>
</dbReference>
<dbReference type="InterPro" id="IPR001543">
    <property type="entry name" value="FliN-like_C"/>
</dbReference>
<dbReference type="AlphaFoldDB" id="A0A956SG28"/>
<evidence type="ECO:0000256" key="1">
    <source>
        <dbReference type="ARBA" id="ARBA00009226"/>
    </source>
</evidence>
<dbReference type="Proteomes" id="UP000739538">
    <property type="component" value="Unassembled WGS sequence"/>
</dbReference>
<dbReference type="PANTHER" id="PTHR30034">
    <property type="entry name" value="FLAGELLAR MOTOR SWITCH PROTEIN FLIM"/>
    <property type="match status" value="1"/>
</dbReference>
<protein>
    <submittedName>
        <fullName evidence="4">FliM/FliN family flagellar motor switch protein</fullName>
    </submittedName>
</protein>
<comment type="similarity">
    <text evidence="1">Belongs to the FliN/MopA/SpaO family.</text>
</comment>
<dbReference type="GO" id="GO:0003774">
    <property type="term" value="F:cytoskeletal motor activity"/>
    <property type="evidence" value="ECO:0007669"/>
    <property type="project" value="InterPro"/>
</dbReference>
<proteinExistence type="inferred from homology"/>
<dbReference type="GO" id="GO:0050918">
    <property type="term" value="P:positive chemotaxis"/>
    <property type="evidence" value="ECO:0007669"/>
    <property type="project" value="TreeGrafter"/>
</dbReference>
<keyword evidence="4" id="KW-0966">Cell projection</keyword>
<dbReference type="SUPFAM" id="SSF101801">
    <property type="entry name" value="Surface presentation of antigens (SPOA)"/>
    <property type="match status" value="1"/>
</dbReference>
<feature type="region of interest" description="Disordered" evidence="2">
    <location>
        <begin position="346"/>
        <end position="388"/>
    </location>
</feature>
<dbReference type="GO" id="GO:0009425">
    <property type="term" value="C:bacterial-type flagellum basal body"/>
    <property type="evidence" value="ECO:0007669"/>
    <property type="project" value="InterPro"/>
</dbReference>
<feature type="domain" description="Flagellar motor switch protein FliN-like C-terminal" evidence="3">
    <location>
        <begin position="389"/>
        <end position="456"/>
    </location>
</feature>
<keyword evidence="4" id="KW-0969">Cilium</keyword>
<dbReference type="EMBL" id="JAGQHS010000144">
    <property type="protein sequence ID" value="MCA9758119.1"/>
    <property type="molecule type" value="Genomic_DNA"/>
</dbReference>
<organism evidence="4 5">
    <name type="scientific">Eiseniibacteriota bacterium</name>
    <dbReference type="NCBI Taxonomy" id="2212470"/>
    <lineage>
        <taxon>Bacteria</taxon>
        <taxon>Candidatus Eiseniibacteriota</taxon>
    </lineage>
</organism>
<gene>
    <name evidence="4" type="ORF">KDA27_20160</name>
</gene>
<reference evidence="4" key="1">
    <citation type="submission" date="2020-04" db="EMBL/GenBank/DDBJ databases">
        <authorList>
            <person name="Zhang T."/>
        </authorList>
    </citation>
    <scope>NUCLEOTIDE SEQUENCE</scope>
    <source>
        <strain evidence="4">HKST-UBA02</strain>
    </source>
</reference>
<dbReference type="InterPro" id="IPR001172">
    <property type="entry name" value="FliN_T3SS_HrcQb"/>
</dbReference>
<dbReference type="InterPro" id="IPR036429">
    <property type="entry name" value="SpoA-like_sf"/>
</dbReference>